<evidence type="ECO:0000256" key="3">
    <source>
        <dbReference type="SAM" id="Phobius"/>
    </source>
</evidence>
<dbReference type="Proteomes" id="UP000093902">
    <property type="component" value="Unassembled WGS sequence"/>
</dbReference>
<keyword evidence="3" id="KW-0472">Membrane</keyword>
<dbReference type="SUPFAM" id="SSF52151">
    <property type="entry name" value="FabD/lysophospholipase-like"/>
    <property type="match status" value="1"/>
</dbReference>
<feature type="region of interest" description="Disordered" evidence="2">
    <location>
        <begin position="451"/>
        <end position="476"/>
    </location>
</feature>
<feature type="domain" description="PNPLA" evidence="4">
    <location>
        <begin position="11"/>
        <end position="249"/>
    </location>
</feature>
<keyword evidence="1" id="KW-0443">Lipid metabolism</keyword>
<dbReference type="InterPro" id="IPR002641">
    <property type="entry name" value="PNPLA_dom"/>
</dbReference>
<dbReference type="Pfam" id="PF01734">
    <property type="entry name" value="Patatin"/>
    <property type="match status" value="1"/>
</dbReference>
<dbReference type="RefSeq" id="WP_064934723.1">
    <property type="nucleotide sequence ID" value="NZ_LZSO01000034.1"/>
</dbReference>
<dbReference type="EMBL" id="LZSO01000034">
    <property type="protein sequence ID" value="OBB26254.1"/>
    <property type="molecule type" value="Genomic_DNA"/>
</dbReference>
<dbReference type="GO" id="GO:0006629">
    <property type="term" value="P:lipid metabolic process"/>
    <property type="evidence" value="ECO:0007669"/>
    <property type="project" value="UniProtKB-KW"/>
</dbReference>
<feature type="transmembrane region" description="Helical" evidence="3">
    <location>
        <begin position="86"/>
        <end position="108"/>
    </location>
</feature>
<protein>
    <recommendedName>
        <fullName evidence="4">PNPLA domain-containing protein</fullName>
    </recommendedName>
</protein>
<dbReference type="AlphaFoldDB" id="A0A1A0QXK6"/>
<evidence type="ECO:0000256" key="1">
    <source>
        <dbReference type="ARBA" id="ARBA00023098"/>
    </source>
</evidence>
<organism evidence="5 6">
    <name type="scientific">Mycolicibacterium peregrinum</name>
    <name type="common">Mycobacterium peregrinum</name>
    <dbReference type="NCBI Taxonomy" id="43304"/>
    <lineage>
        <taxon>Bacteria</taxon>
        <taxon>Bacillati</taxon>
        <taxon>Actinomycetota</taxon>
        <taxon>Actinomycetes</taxon>
        <taxon>Mycobacteriales</taxon>
        <taxon>Mycobacteriaceae</taxon>
        <taxon>Mycolicibacterium</taxon>
    </lineage>
</organism>
<comment type="caution">
    <text evidence="5">The sequence shown here is derived from an EMBL/GenBank/DDBJ whole genome shotgun (WGS) entry which is preliminary data.</text>
</comment>
<reference evidence="6" key="1">
    <citation type="submission" date="2016-06" db="EMBL/GenBank/DDBJ databases">
        <authorList>
            <person name="Sutton G."/>
            <person name="Brinkac L."/>
            <person name="Sanka R."/>
            <person name="Adams M."/>
            <person name="Lau E."/>
            <person name="Mehaffy C."/>
            <person name="Tameris M."/>
            <person name="Hatherill M."/>
            <person name="Hanekom W."/>
            <person name="Mahomed H."/>
            <person name="Mcshane H."/>
        </authorList>
    </citation>
    <scope>NUCLEOTIDE SEQUENCE [LARGE SCALE GENOMIC DNA]</scope>
    <source>
        <strain evidence="6">852002-51209_SCH5440388</strain>
    </source>
</reference>
<gene>
    <name evidence="5" type="ORF">A5792_03895</name>
</gene>
<feature type="compositionally biased region" description="Pro residues" evidence="2">
    <location>
        <begin position="464"/>
        <end position="476"/>
    </location>
</feature>
<accession>A0A1A0QXK6</accession>
<feature type="transmembrane region" description="Helical" evidence="3">
    <location>
        <begin position="114"/>
        <end position="133"/>
    </location>
</feature>
<name>A0A1A0QXK6_MYCPR</name>
<keyword evidence="3" id="KW-0812">Transmembrane</keyword>
<evidence type="ECO:0000256" key="2">
    <source>
        <dbReference type="SAM" id="MobiDB-lite"/>
    </source>
</evidence>
<dbReference type="Gene3D" id="3.40.1090.10">
    <property type="entry name" value="Cytosolic phospholipase A2 catalytic domain"/>
    <property type="match status" value="2"/>
</dbReference>
<evidence type="ECO:0000313" key="6">
    <source>
        <dbReference type="Proteomes" id="UP000093902"/>
    </source>
</evidence>
<evidence type="ECO:0000313" key="5">
    <source>
        <dbReference type="EMBL" id="OBB26254.1"/>
    </source>
</evidence>
<proteinExistence type="predicted"/>
<sequence length="476" mass="51174">MANGEPGIGVALSGGGHRAALFNLGALLYLIDARKGPQLRCVSSVSGGSLTNAYLGHAVDLSTVDPEAMWAHAHAFATQVARRGTLWAAPVTYLYLGSVGALLALAATVGFVGAGWWLAAVWVIVIALCGWLAQQRSAVVARAFDITLFHRRPLTSMNSVVSHVLCATDLQMGQAVFFSSNFVNSWRTGWGTPGDLRTARAVQASAALPGAFTVVSLPLSRFGLPQQGIPDRQAPQCFKLLDGGVYDNMGSEWLLELADRLKGSPLPGLQPVDEVIVVNASAGDDVVSRPSVTVPLIGEIRSLLAVKDVMYRQTTAVRRRLLNTRYGISRDEDLGNIGPNAGALQEALRGTTIQINRSPFAIADAYKSGSDAIAARARAAIVTLGEENRAFWAGEADRNRRVKTTLSRVAQARAESLIRHGYILSMVNCHVLLDYPLVGIPTDEKTRQLVTRDPLRRRRIDSPESPPHLQPTVPPQ</sequence>
<evidence type="ECO:0000259" key="4">
    <source>
        <dbReference type="Pfam" id="PF01734"/>
    </source>
</evidence>
<dbReference type="OrthoDB" id="9813090at2"/>
<dbReference type="InterPro" id="IPR016035">
    <property type="entry name" value="Acyl_Trfase/lysoPLipase"/>
</dbReference>
<keyword evidence="3" id="KW-1133">Transmembrane helix</keyword>